<gene>
    <name evidence="1" type="ORF">HO133_003714</name>
</gene>
<keyword evidence="2" id="KW-1185">Reference proteome</keyword>
<comment type="caution">
    <text evidence="1">The sequence shown here is derived from an EMBL/GenBank/DDBJ whole genome shotgun (WGS) entry which is preliminary data.</text>
</comment>
<protein>
    <submittedName>
        <fullName evidence="1">Uncharacterized protein</fullName>
    </submittedName>
</protein>
<evidence type="ECO:0000313" key="2">
    <source>
        <dbReference type="Proteomes" id="UP000593566"/>
    </source>
</evidence>
<sequence length="135" mass="14827">MPVHSALYAILPFISSKAAPAKADAVSLIAVTRKEPSPTTPSAFDADQFVAFDNALDSGEARCLVSNQLLCISKRHWSLHEQDEMNSIKSSAEQSARIMQEGHTDAWSVEEIGEDEEGHDESAERLQYAILRKAL</sequence>
<dbReference type="EMBL" id="JACCJB010000018">
    <property type="protein sequence ID" value="KAF6219889.1"/>
    <property type="molecule type" value="Genomic_DNA"/>
</dbReference>
<accession>A0A8H6F9S2</accession>
<proteinExistence type="predicted"/>
<dbReference type="RefSeq" id="XP_037149324.1">
    <property type="nucleotide sequence ID" value="XM_037294636.1"/>
</dbReference>
<organism evidence="1 2">
    <name type="scientific">Letharia lupina</name>
    <dbReference type="NCBI Taxonomy" id="560253"/>
    <lineage>
        <taxon>Eukaryota</taxon>
        <taxon>Fungi</taxon>
        <taxon>Dikarya</taxon>
        <taxon>Ascomycota</taxon>
        <taxon>Pezizomycotina</taxon>
        <taxon>Lecanoromycetes</taxon>
        <taxon>OSLEUM clade</taxon>
        <taxon>Lecanoromycetidae</taxon>
        <taxon>Lecanorales</taxon>
        <taxon>Lecanorineae</taxon>
        <taxon>Parmeliaceae</taxon>
        <taxon>Letharia</taxon>
    </lineage>
</organism>
<dbReference type="GeneID" id="59332125"/>
<reference evidence="1 2" key="1">
    <citation type="journal article" date="2020" name="Genomics">
        <title>Complete, high-quality genomes from long-read metagenomic sequencing of two wolf lichen thalli reveals enigmatic genome architecture.</title>
        <authorList>
            <person name="McKenzie S.K."/>
            <person name="Walston R.F."/>
            <person name="Allen J.L."/>
        </authorList>
    </citation>
    <scope>NUCLEOTIDE SEQUENCE [LARGE SCALE GENOMIC DNA]</scope>
    <source>
        <strain evidence="1">WasteWater1</strain>
    </source>
</reference>
<evidence type="ECO:0000313" key="1">
    <source>
        <dbReference type="EMBL" id="KAF6219889.1"/>
    </source>
</evidence>
<name>A0A8H6F9S2_9LECA</name>
<dbReference type="Proteomes" id="UP000593566">
    <property type="component" value="Unassembled WGS sequence"/>
</dbReference>
<dbReference type="AlphaFoldDB" id="A0A8H6F9S2"/>